<comment type="caution">
    <text evidence="2">The sequence shown here is derived from an EMBL/GenBank/DDBJ whole genome shotgun (WGS) entry which is preliminary data.</text>
</comment>
<evidence type="ECO:0000259" key="1">
    <source>
        <dbReference type="Pfam" id="PF00651"/>
    </source>
</evidence>
<dbReference type="OrthoDB" id="6418787at2759"/>
<sequence length="139" mass="16431">MCIPSQLKAASPIFDRMMTTPMKEKLHSCINLRYVRSATFVNLLYYFENGKLQFDLYYETRDLYQFAQMYDMKDLARVCSDYMAKVFSPANITEVEDTTNMHSNEYLKNLVKLYKDVSKKFPSDTENKGDRRPDFACFM</sequence>
<dbReference type="Proteomes" id="UP000887116">
    <property type="component" value="Unassembled WGS sequence"/>
</dbReference>
<protein>
    <recommendedName>
        <fullName evidence="1">BTB domain-containing protein</fullName>
    </recommendedName>
</protein>
<accession>A0A8X6HYF8</accession>
<reference evidence="2" key="1">
    <citation type="submission" date="2020-07" db="EMBL/GenBank/DDBJ databases">
        <title>Multicomponent nature underlies the extraordinary mechanical properties of spider dragline silk.</title>
        <authorList>
            <person name="Kono N."/>
            <person name="Nakamura H."/>
            <person name="Mori M."/>
            <person name="Yoshida Y."/>
            <person name="Ohtoshi R."/>
            <person name="Malay A.D."/>
            <person name="Moran D.A.P."/>
            <person name="Tomita M."/>
            <person name="Numata K."/>
            <person name="Arakawa K."/>
        </authorList>
    </citation>
    <scope>NUCLEOTIDE SEQUENCE</scope>
</reference>
<dbReference type="EMBL" id="BMAO01039351">
    <property type="protein sequence ID" value="GFR30860.1"/>
    <property type="molecule type" value="Genomic_DNA"/>
</dbReference>
<dbReference type="AlphaFoldDB" id="A0A8X6HYF8"/>
<evidence type="ECO:0000313" key="2">
    <source>
        <dbReference type="EMBL" id="GFR30860.1"/>
    </source>
</evidence>
<dbReference type="InterPro" id="IPR000210">
    <property type="entry name" value="BTB/POZ_dom"/>
</dbReference>
<name>A0A8X6HYF8_TRICU</name>
<organism evidence="2 3">
    <name type="scientific">Trichonephila clavata</name>
    <name type="common">Joro spider</name>
    <name type="synonym">Nephila clavata</name>
    <dbReference type="NCBI Taxonomy" id="2740835"/>
    <lineage>
        <taxon>Eukaryota</taxon>
        <taxon>Metazoa</taxon>
        <taxon>Ecdysozoa</taxon>
        <taxon>Arthropoda</taxon>
        <taxon>Chelicerata</taxon>
        <taxon>Arachnida</taxon>
        <taxon>Araneae</taxon>
        <taxon>Araneomorphae</taxon>
        <taxon>Entelegynae</taxon>
        <taxon>Araneoidea</taxon>
        <taxon>Nephilidae</taxon>
        <taxon>Trichonephila</taxon>
    </lineage>
</organism>
<dbReference type="Pfam" id="PF00651">
    <property type="entry name" value="BTB"/>
    <property type="match status" value="1"/>
</dbReference>
<gene>
    <name evidence="2" type="ORF">TNCT_342361</name>
</gene>
<dbReference type="InterPro" id="IPR011333">
    <property type="entry name" value="SKP1/BTB/POZ_sf"/>
</dbReference>
<keyword evidence="3" id="KW-1185">Reference proteome</keyword>
<dbReference type="SUPFAM" id="SSF54695">
    <property type="entry name" value="POZ domain"/>
    <property type="match status" value="1"/>
</dbReference>
<evidence type="ECO:0000313" key="3">
    <source>
        <dbReference type="Proteomes" id="UP000887116"/>
    </source>
</evidence>
<feature type="domain" description="BTB" evidence="1">
    <location>
        <begin position="7"/>
        <end position="84"/>
    </location>
</feature>
<proteinExistence type="predicted"/>
<dbReference type="Gene3D" id="3.30.710.10">
    <property type="entry name" value="Potassium Channel Kv1.1, Chain A"/>
    <property type="match status" value="1"/>
</dbReference>